<proteinExistence type="predicted"/>
<sequence length="409" mass="46719">MSKTIWIVNQYASTPDYGFAGRHYYLGKELAKLGYKVYLISSANHHLLRSRPDINKSFKVETVTNKFSMVWCDVPSYKEAHSKKRVLGWFFFSWAICKLPKLITDKPDVVVCSSPSLLSFLGAEYIAKKYCSKLVFEVRDIWPLTLVDIGGYRRNNPFIWMMQLIEERAYKKSDLVISNLKNSFRHMKNHGLPHEKFTWIPNGFSLEEVQKNILLNKNVASQVPSDKFIIGYTGTMGVTNALDTLIEAAEKLKNYSEICFVLVGDGKERFHLQSLVSSKKLNNVIFINAIHKAEIQAMLSRFDVCYIGLKKDPLFLYGVSPNKLFDYFYAAKPVIYGIESGDYEPVSENGAGFQIPAENSEKLASAVLKLYQMPVSEREKMGQNGRKSALEQYEYGMLAKKYSSIIFSH</sequence>
<gene>
    <name evidence="3" type="ORF">SAMN05421647_104167</name>
</gene>
<dbReference type="InterPro" id="IPR028098">
    <property type="entry name" value="Glyco_trans_4-like_N"/>
</dbReference>
<dbReference type="GO" id="GO:0016757">
    <property type="term" value="F:glycosyltransferase activity"/>
    <property type="evidence" value="ECO:0007669"/>
    <property type="project" value="InterPro"/>
</dbReference>
<name>A0A1N6SC15_9GAMM</name>
<dbReference type="RefSeq" id="WP_076462766.1">
    <property type="nucleotide sequence ID" value="NZ_FTMN01000004.1"/>
</dbReference>
<feature type="domain" description="Glycosyl transferase family 1" evidence="1">
    <location>
        <begin position="221"/>
        <end position="387"/>
    </location>
</feature>
<reference evidence="3 4" key="1">
    <citation type="submission" date="2017-01" db="EMBL/GenBank/DDBJ databases">
        <authorList>
            <person name="Mah S.A."/>
            <person name="Swanson W.J."/>
            <person name="Moy G.W."/>
            <person name="Vacquier V.D."/>
        </authorList>
    </citation>
    <scope>NUCLEOTIDE SEQUENCE [LARGE SCALE GENOMIC DNA]</scope>
    <source>
        <strain evidence="3 4">DSM 7027</strain>
    </source>
</reference>
<keyword evidence="4" id="KW-1185">Reference proteome</keyword>
<dbReference type="STRING" id="49186.SAMN05421647_104167"/>
<evidence type="ECO:0000313" key="4">
    <source>
        <dbReference type="Proteomes" id="UP000186895"/>
    </source>
</evidence>
<dbReference type="InterPro" id="IPR001296">
    <property type="entry name" value="Glyco_trans_1"/>
</dbReference>
<keyword evidence="3" id="KW-0808">Transferase</keyword>
<dbReference type="EMBL" id="FTMN01000004">
    <property type="protein sequence ID" value="SIQ38609.1"/>
    <property type="molecule type" value="Genomic_DNA"/>
</dbReference>
<dbReference type="Pfam" id="PF00534">
    <property type="entry name" value="Glycos_transf_1"/>
    <property type="match status" value="1"/>
</dbReference>
<dbReference type="CDD" id="cd03794">
    <property type="entry name" value="GT4_WbuB-like"/>
    <property type="match status" value="1"/>
</dbReference>
<evidence type="ECO:0000313" key="3">
    <source>
        <dbReference type="EMBL" id="SIQ38609.1"/>
    </source>
</evidence>
<dbReference type="Proteomes" id="UP000186895">
    <property type="component" value="Unassembled WGS sequence"/>
</dbReference>
<dbReference type="GO" id="GO:1901135">
    <property type="term" value="P:carbohydrate derivative metabolic process"/>
    <property type="evidence" value="ECO:0007669"/>
    <property type="project" value="UniProtKB-ARBA"/>
</dbReference>
<feature type="domain" description="Glycosyltransferase subfamily 4-like N-terminal" evidence="2">
    <location>
        <begin position="24"/>
        <end position="207"/>
    </location>
</feature>
<dbReference type="PANTHER" id="PTHR12526">
    <property type="entry name" value="GLYCOSYLTRANSFERASE"/>
    <property type="match status" value="1"/>
</dbReference>
<dbReference type="Pfam" id="PF13439">
    <property type="entry name" value="Glyco_transf_4"/>
    <property type="match status" value="1"/>
</dbReference>
<dbReference type="Gene3D" id="3.40.50.2000">
    <property type="entry name" value="Glycogen Phosphorylase B"/>
    <property type="match status" value="2"/>
</dbReference>
<evidence type="ECO:0000259" key="2">
    <source>
        <dbReference type="Pfam" id="PF13439"/>
    </source>
</evidence>
<protein>
    <submittedName>
        <fullName evidence="3">Glycosyltransferase involved in cell wall bisynthesis</fullName>
    </submittedName>
</protein>
<dbReference type="AlphaFoldDB" id="A0A1N6SC15"/>
<evidence type="ECO:0000259" key="1">
    <source>
        <dbReference type="Pfam" id="PF00534"/>
    </source>
</evidence>
<dbReference type="PANTHER" id="PTHR12526:SF622">
    <property type="entry name" value="GLYCOSYLTRANSFERASE (GROUP I)"/>
    <property type="match status" value="1"/>
</dbReference>
<organism evidence="3 4">
    <name type="scientific">Marinobacterium stanieri</name>
    <dbReference type="NCBI Taxonomy" id="49186"/>
    <lineage>
        <taxon>Bacteria</taxon>
        <taxon>Pseudomonadati</taxon>
        <taxon>Pseudomonadota</taxon>
        <taxon>Gammaproteobacteria</taxon>
        <taxon>Oceanospirillales</taxon>
        <taxon>Oceanospirillaceae</taxon>
        <taxon>Marinobacterium</taxon>
    </lineage>
</organism>
<dbReference type="SUPFAM" id="SSF53756">
    <property type="entry name" value="UDP-Glycosyltransferase/glycogen phosphorylase"/>
    <property type="match status" value="1"/>
</dbReference>
<accession>A0A1N6SC15</accession>